<sequence length="410" mass="47423">MSNRYNSLEHNLAALQDLIKRDAASYRDEFLEQYRHYENTLKLFQLQPDLDSAHLIEVVSFLSHVAHCYPQETKQLSADLIQILTQSGQLLDPHLRMSLCKCLVILRNKGLSDSIEILKLFFELAKCRDKALRKFIFESTVAYAKFLLMKKNCPKLISAIQAFVFSKLNETYAVTCRLALLICIDLYRRRVWQDAKTANMIGRACLHRVTKIYVTACKFFLGKDMFDEKEGGGSSDDDDENKDDGKPQRSIKEIMVGYRAAKKTRKKQKQLEKAKENLQKVESKQKSKSNKLKQLDFSAFHYLYDPQDFVEKLFKKLEKCNDRFEVKIMLMALIARTVGIHKLQLLSFYPHLQKYARPSQRDVTKILLFAAQSTHDLVPPDVVQLLLKTVVNNFISDRCSSEAITVGKFK</sequence>
<dbReference type="GO" id="GO:0000055">
    <property type="term" value="P:ribosomal large subunit export from nucleus"/>
    <property type="evidence" value="ECO:0007669"/>
    <property type="project" value="UniProtKB-UniRule"/>
</dbReference>
<dbReference type="Pfam" id="PF08158">
    <property type="entry name" value="SDA1_HEAT"/>
    <property type="match status" value="1"/>
</dbReference>
<evidence type="ECO:0000313" key="4">
    <source>
        <dbReference type="Proteomes" id="UP000887565"/>
    </source>
</evidence>
<dbReference type="WBParaSite" id="nRc.2.0.1.t23389-RA">
    <property type="protein sequence ID" value="nRc.2.0.1.t23389-RA"/>
    <property type="gene ID" value="nRc.2.0.1.g23389"/>
</dbReference>
<dbReference type="InterPro" id="IPR012977">
    <property type="entry name" value="SDA1_N"/>
</dbReference>
<dbReference type="SUPFAM" id="SSF48371">
    <property type="entry name" value="ARM repeat"/>
    <property type="match status" value="1"/>
</dbReference>
<dbReference type="InterPro" id="IPR016024">
    <property type="entry name" value="ARM-type_fold"/>
</dbReference>
<evidence type="ECO:0000256" key="1">
    <source>
        <dbReference type="RuleBase" id="RU365057"/>
    </source>
</evidence>
<comment type="subcellular location">
    <subcellularLocation>
        <location evidence="1">Nucleus</location>
        <location evidence="1">Nucleolus</location>
    </subcellularLocation>
</comment>
<reference evidence="5" key="1">
    <citation type="submission" date="2022-11" db="UniProtKB">
        <authorList>
            <consortium name="WormBaseParasite"/>
        </authorList>
    </citation>
    <scope>IDENTIFICATION</scope>
</reference>
<protein>
    <recommendedName>
        <fullName evidence="1">Protein SDA1</fullName>
    </recommendedName>
</protein>
<dbReference type="GO" id="GO:0015031">
    <property type="term" value="P:protein transport"/>
    <property type="evidence" value="ECO:0007669"/>
    <property type="project" value="UniProtKB-KW"/>
</dbReference>
<keyword evidence="1" id="KW-0539">Nucleus</keyword>
<organism evidence="4 5">
    <name type="scientific">Romanomermis culicivorax</name>
    <name type="common">Nematode worm</name>
    <dbReference type="NCBI Taxonomy" id="13658"/>
    <lineage>
        <taxon>Eukaryota</taxon>
        <taxon>Metazoa</taxon>
        <taxon>Ecdysozoa</taxon>
        <taxon>Nematoda</taxon>
        <taxon>Enoplea</taxon>
        <taxon>Dorylaimia</taxon>
        <taxon>Mermithida</taxon>
        <taxon>Mermithoidea</taxon>
        <taxon>Mermithidae</taxon>
        <taxon>Romanomermis</taxon>
    </lineage>
</organism>
<keyword evidence="2" id="KW-0175">Coiled coil</keyword>
<comment type="function">
    <text evidence="1">Required for 60S pre-ribosomal subunits export to the cytoplasm.</text>
</comment>
<evidence type="ECO:0000313" key="5">
    <source>
        <dbReference type="WBParaSite" id="nRc.2.0.1.t23389-RA"/>
    </source>
</evidence>
<dbReference type="PANTHER" id="PTHR12730">
    <property type="entry name" value="HSDA/SDA1-RELATED"/>
    <property type="match status" value="1"/>
</dbReference>
<feature type="coiled-coil region" evidence="2">
    <location>
        <begin position="261"/>
        <end position="291"/>
    </location>
</feature>
<dbReference type="AlphaFoldDB" id="A0A915JA83"/>
<accession>A0A915JA83</accession>
<keyword evidence="1" id="KW-0813">Transport</keyword>
<name>A0A915JA83_ROMCU</name>
<dbReference type="GO" id="GO:0042273">
    <property type="term" value="P:ribosomal large subunit biogenesis"/>
    <property type="evidence" value="ECO:0007669"/>
    <property type="project" value="UniProtKB-UniRule"/>
</dbReference>
<comment type="similarity">
    <text evidence="1">Belongs to the SDA1 family.</text>
</comment>
<proteinExistence type="inferred from homology"/>
<dbReference type="GO" id="GO:0005730">
    <property type="term" value="C:nucleolus"/>
    <property type="evidence" value="ECO:0007669"/>
    <property type="project" value="UniProtKB-SubCell"/>
</dbReference>
<keyword evidence="1" id="KW-0653">Protein transport</keyword>
<dbReference type="InterPro" id="IPR027312">
    <property type="entry name" value="Sda1"/>
</dbReference>
<keyword evidence="1" id="KW-0690">Ribosome biogenesis</keyword>
<dbReference type="Proteomes" id="UP000887565">
    <property type="component" value="Unplaced"/>
</dbReference>
<dbReference type="PANTHER" id="PTHR12730:SF0">
    <property type="entry name" value="PROTEIN SDA1 HOMOLOG"/>
    <property type="match status" value="1"/>
</dbReference>
<evidence type="ECO:0000256" key="2">
    <source>
        <dbReference type="SAM" id="Coils"/>
    </source>
</evidence>
<evidence type="ECO:0000259" key="3">
    <source>
        <dbReference type="Pfam" id="PF08158"/>
    </source>
</evidence>
<keyword evidence="4" id="KW-1185">Reference proteome</keyword>
<dbReference type="OMA" id="DIRTANM"/>
<feature type="domain" description="SDA1 N-terminal" evidence="3">
    <location>
        <begin position="61"/>
        <end position="407"/>
    </location>
</feature>